<keyword evidence="6 8" id="KW-1133">Transmembrane helix</keyword>
<dbReference type="AlphaFoldDB" id="A0AAQ3QN47"/>
<dbReference type="GO" id="GO:0016020">
    <property type="term" value="C:membrane"/>
    <property type="evidence" value="ECO:0007669"/>
    <property type="project" value="UniProtKB-SubCell"/>
</dbReference>
<dbReference type="Pfam" id="PF03188">
    <property type="entry name" value="Cytochrom_B561"/>
    <property type="match status" value="1"/>
</dbReference>
<sequence length="373" mass="39660">MENTKSTIISIAISFLLVGFSSTVVLSQSDSCSSQLSVGSLVPFDTSSLRCFPAWSSEDFILRYGQSGQNIWSFVLSAPDRSSYISVGFSSNGNMDGSSAMAGWMTANGGPGIAKQYYLGGKSSSACPPDQGSLQLVANSSLIISRASRLYLAFQLTSSQPPAPYLVFAVGPRGSVPSSNGFLATHSNRAASSIDYATGAVSGAGSGGFPAKRWHGLLTILGWGVLMPVGVIMARYFKHLDPLWFYSHISIQGVGFALGLVGIIAGFNLDDNVPGAAAHQAIGICILVCGVLQVMAFLIRPGKAAKVRRYWNWYHHYVGRGAIVLAVANVFLGLSVAHESGSWSVAYVIYLVIWVVAGVLLEVRKHCTRDEDL</sequence>
<feature type="transmembrane region" description="Helical" evidence="8">
    <location>
        <begin position="249"/>
        <end position="269"/>
    </location>
</feature>
<dbReference type="CDD" id="cd08760">
    <property type="entry name" value="Cyt_b561_FRRS1_like"/>
    <property type="match status" value="1"/>
</dbReference>
<feature type="domain" description="DOMON" evidence="10">
    <location>
        <begin position="58"/>
        <end position="171"/>
    </location>
</feature>
<dbReference type="SMART" id="SM00665">
    <property type="entry name" value="B561"/>
    <property type="match status" value="1"/>
</dbReference>
<dbReference type="Gene3D" id="1.20.120.1770">
    <property type="match status" value="1"/>
</dbReference>
<dbReference type="CDD" id="cd09631">
    <property type="entry name" value="DOMON_DOH"/>
    <property type="match status" value="1"/>
</dbReference>
<proteinExistence type="predicted"/>
<evidence type="ECO:0000256" key="2">
    <source>
        <dbReference type="ARBA" id="ARBA00022448"/>
    </source>
</evidence>
<feature type="domain" description="Cytochrome b561" evidence="11">
    <location>
        <begin position="177"/>
        <end position="370"/>
    </location>
</feature>
<dbReference type="InterPro" id="IPR005018">
    <property type="entry name" value="DOMON_domain"/>
</dbReference>
<keyword evidence="2" id="KW-0813">Transport</keyword>
<name>A0AAQ3QN47_9LILI</name>
<protein>
    <submittedName>
        <fullName evidence="12">Cytochrome b561 and DOMON domain-containing protein</fullName>
    </submittedName>
</protein>
<evidence type="ECO:0000256" key="4">
    <source>
        <dbReference type="ARBA" id="ARBA00022729"/>
    </source>
</evidence>
<dbReference type="Proteomes" id="UP001327560">
    <property type="component" value="Chromosome 8"/>
</dbReference>
<evidence type="ECO:0000256" key="5">
    <source>
        <dbReference type="ARBA" id="ARBA00022982"/>
    </source>
</evidence>
<accession>A0AAQ3QN47</accession>
<evidence type="ECO:0000256" key="7">
    <source>
        <dbReference type="ARBA" id="ARBA00023136"/>
    </source>
</evidence>
<keyword evidence="13" id="KW-1185">Reference proteome</keyword>
<comment type="subcellular location">
    <subcellularLocation>
        <location evidence="1">Membrane</location>
    </subcellularLocation>
</comment>
<evidence type="ECO:0000256" key="8">
    <source>
        <dbReference type="SAM" id="Phobius"/>
    </source>
</evidence>
<dbReference type="PROSITE" id="PS50939">
    <property type="entry name" value="CYTOCHROME_B561"/>
    <property type="match status" value="1"/>
</dbReference>
<reference evidence="12 13" key="1">
    <citation type="submission" date="2023-10" db="EMBL/GenBank/DDBJ databases">
        <title>Chromosome-scale genome assembly provides insights into flower coloration mechanisms of Canna indica.</title>
        <authorList>
            <person name="Li C."/>
        </authorList>
    </citation>
    <scope>NUCLEOTIDE SEQUENCE [LARGE SCALE GENOMIC DNA]</scope>
    <source>
        <tissue evidence="12">Flower</tissue>
    </source>
</reference>
<dbReference type="InterPro" id="IPR006593">
    <property type="entry name" value="Cyt_b561/ferric_Rdtase_TM"/>
</dbReference>
<dbReference type="PANTHER" id="PTHR23130">
    <property type="entry name" value="CYTOCHROME B561 AND DOMON DOMAIN-CONTAINING PROTEIN"/>
    <property type="match status" value="1"/>
</dbReference>
<evidence type="ECO:0000259" key="10">
    <source>
        <dbReference type="PROSITE" id="PS50836"/>
    </source>
</evidence>
<evidence type="ECO:0000256" key="1">
    <source>
        <dbReference type="ARBA" id="ARBA00004370"/>
    </source>
</evidence>
<feature type="transmembrane region" description="Helical" evidence="8">
    <location>
        <begin position="281"/>
        <end position="299"/>
    </location>
</feature>
<keyword evidence="3 8" id="KW-0812">Transmembrane</keyword>
<gene>
    <name evidence="12" type="ORF">Cni_G24379</name>
</gene>
<feature type="chain" id="PRO_5042972408" evidence="9">
    <location>
        <begin position="28"/>
        <end position="373"/>
    </location>
</feature>
<feature type="signal peptide" evidence="9">
    <location>
        <begin position="1"/>
        <end position="27"/>
    </location>
</feature>
<evidence type="ECO:0000256" key="3">
    <source>
        <dbReference type="ARBA" id="ARBA00022692"/>
    </source>
</evidence>
<feature type="transmembrane region" description="Helical" evidence="8">
    <location>
        <begin position="344"/>
        <end position="363"/>
    </location>
</feature>
<dbReference type="PANTHER" id="PTHR23130:SF171">
    <property type="entry name" value="OS01G0895300 PROTEIN"/>
    <property type="match status" value="1"/>
</dbReference>
<dbReference type="EMBL" id="CP136897">
    <property type="protein sequence ID" value="WOL15598.1"/>
    <property type="molecule type" value="Genomic_DNA"/>
</dbReference>
<evidence type="ECO:0000313" key="12">
    <source>
        <dbReference type="EMBL" id="WOL15598.1"/>
    </source>
</evidence>
<feature type="transmembrane region" description="Helical" evidence="8">
    <location>
        <begin position="214"/>
        <end position="237"/>
    </location>
</feature>
<evidence type="ECO:0000256" key="6">
    <source>
        <dbReference type="ARBA" id="ARBA00022989"/>
    </source>
</evidence>
<dbReference type="InterPro" id="IPR045266">
    <property type="entry name" value="DOH_DOMON"/>
</dbReference>
<keyword evidence="7 8" id="KW-0472">Membrane</keyword>
<evidence type="ECO:0000259" key="11">
    <source>
        <dbReference type="PROSITE" id="PS50939"/>
    </source>
</evidence>
<evidence type="ECO:0000313" key="13">
    <source>
        <dbReference type="Proteomes" id="UP001327560"/>
    </source>
</evidence>
<dbReference type="SMART" id="SM00664">
    <property type="entry name" value="DoH"/>
    <property type="match status" value="1"/>
</dbReference>
<organism evidence="12 13">
    <name type="scientific">Canna indica</name>
    <name type="common">Indian-shot</name>
    <dbReference type="NCBI Taxonomy" id="4628"/>
    <lineage>
        <taxon>Eukaryota</taxon>
        <taxon>Viridiplantae</taxon>
        <taxon>Streptophyta</taxon>
        <taxon>Embryophyta</taxon>
        <taxon>Tracheophyta</taxon>
        <taxon>Spermatophyta</taxon>
        <taxon>Magnoliopsida</taxon>
        <taxon>Liliopsida</taxon>
        <taxon>Zingiberales</taxon>
        <taxon>Cannaceae</taxon>
        <taxon>Canna</taxon>
    </lineage>
</organism>
<keyword evidence="5" id="KW-0249">Electron transport</keyword>
<evidence type="ECO:0000256" key="9">
    <source>
        <dbReference type="SAM" id="SignalP"/>
    </source>
</evidence>
<dbReference type="PROSITE" id="PS50836">
    <property type="entry name" value="DOMON"/>
    <property type="match status" value="1"/>
</dbReference>
<feature type="transmembrane region" description="Helical" evidence="8">
    <location>
        <begin position="320"/>
        <end position="338"/>
    </location>
</feature>
<keyword evidence="4 9" id="KW-0732">Signal</keyword>